<dbReference type="Gene3D" id="1.20.120.160">
    <property type="entry name" value="HPT domain"/>
    <property type="match status" value="1"/>
</dbReference>
<evidence type="ECO:0000256" key="9">
    <source>
        <dbReference type="ARBA" id="ARBA00022777"/>
    </source>
</evidence>
<evidence type="ECO:0000256" key="15">
    <source>
        <dbReference type="ARBA" id="ARBA00064003"/>
    </source>
</evidence>
<accession>A0A974PYC2</accession>
<dbReference type="SUPFAM" id="SSF52172">
    <property type="entry name" value="CheY-like"/>
    <property type="match status" value="2"/>
</dbReference>
<feature type="domain" description="Histidine kinase" evidence="20">
    <location>
        <begin position="198"/>
        <end position="419"/>
    </location>
</feature>
<dbReference type="PANTHER" id="PTHR45339:SF1">
    <property type="entry name" value="HYBRID SIGNAL TRANSDUCTION HISTIDINE KINASE J"/>
    <property type="match status" value="1"/>
</dbReference>
<dbReference type="AlphaFoldDB" id="A0A974PYC2"/>
<feature type="modified residue" description="4-aspartylphosphate" evidence="19">
    <location>
        <position position="490"/>
    </location>
</feature>
<evidence type="ECO:0000259" key="21">
    <source>
        <dbReference type="PROSITE" id="PS50110"/>
    </source>
</evidence>
<keyword evidence="10" id="KW-0067">ATP-binding</keyword>
<evidence type="ECO:0000256" key="2">
    <source>
        <dbReference type="ARBA" id="ARBA00004651"/>
    </source>
</evidence>
<dbReference type="SMART" id="SM00448">
    <property type="entry name" value="REC"/>
    <property type="match status" value="2"/>
</dbReference>
<dbReference type="FunFam" id="3.30.565.10:FF:000010">
    <property type="entry name" value="Sensor histidine kinase RcsC"/>
    <property type="match status" value="1"/>
</dbReference>
<dbReference type="InterPro" id="IPR035965">
    <property type="entry name" value="PAS-like_dom_sf"/>
</dbReference>
<keyword evidence="25" id="KW-1185">Reference proteome</keyword>
<dbReference type="InterPro" id="IPR036890">
    <property type="entry name" value="HATPase_C_sf"/>
</dbReference>
<feature type="domain" description="HPt" evidence="23">
    <location>
        <begin position="742"/>
        <end position="842"/>
    </location>
</feature>
<dbReference type="InterPro" id="IPR008207">
    <property type="entry name" value="Sig_transdc_His_kin_Hpt_dom"/>
</dbReference>
<dbReference type="InterPro" id="IPR036097">
    <property type="entry name" value="HisK_dim/P_sf"/>
</dbReference>
<dbReference type="InterPro" id="IPR036641">
    <property type="entry name" value="HPT_dom_sf"/>
</dbReference>
<keyword evidence="13" id="KW-0472">Membrane</keyword>
<dbReference type="Pfam" id="PF01627">
    <property type="entry name" value="Hpt"/>
    <property type="match status" value="1"/>
</dbReference>
<evidence type="ECO:0000256" key="18">
    <source>
        <dbReference type="PROSITE-ProRule" id="PRU00110"/>
    </source>
</evidence>
<evidence type="ECO:0000256" key="14">
    <source>
        <dbReference type="ARBA" id="ARBA00058004"/>
    </source>
</evidence>
<evidence type="ECO:0000259" key="23">
    <source>
        <dbReference type="PROSITE" id="PS50894"/>
    </source>
</evidence>
<evidence type="ECO:0000256" key="4">
    <source>
        <dbReference type="ARBA" id="ARBA00022475"/>
    </source>
</evidence>
<evidence type="ECO:0000256" key="3">
    <source>
        <dbReference type="ARBA" id="ARBA00012438"/>
    </source>
</evidence>
<keyword evidence="12" id="KW-0902">Two-component regulatory system</keyword>
<dbReference type="Gene3D" id="3.30.565.10">
    <property type="entry name" value="Histidine kinase-like ATPase, C-terminal domain"/>
    <property type="match status" value="1"/>
</dbReference>
<dbReference type="Gene3D" id="1.10.287.130">
    <property type="match status" value="1"/>
</dbReference>
<feature type="domain" description="Response regulatory" evidence="21">
    <location>
        <begin position="583"/>
        <end position="709"/>
    </location>
</feature>
<dbReference type="PROSITE" id="PS50109">
    <property type="entry name" value="HIS_KIN"/>
    <property type="match status" value="1"/>
</dbReference>
<evidence type="ECO:0000313" key="25">
    <source>
        <dbReference type="Proteomes" id="UP000663444"/>
    </source>
</evidence>
<dbReference type="Pfam" id="PF08447">
    <property type="entry name" value="PAS_3"/>
    <property type="match status" value="1"/>
</dbReference>
<evidence type="ECO:0000259" key="22">
    <source>
        <dbReference type="PROSITE" id="PS50113"/>
    </source>
</evidence>
<dbReference type="SMART" id="SM00387">
    <property type="entry name" value="HATPase_c"/>
    <property type="match status" value="1"/>
</dbReference>
<evidence type="ECO:0000259" key="20">
    <source>
        <dbReference type="PROSITE" id="PS50109"/>
    </source>
</evidence>
<reference evidence="24" key="1">
    <citation type="submission" date="2020-11" db="EMBL/GenBank/DDBJ databases">
        <title>Azospira restricta DSM 18626 genome sequence.</title>
        <authorList>
            <person name="Moe W.M."/>
        </authorList>
    </citation>
    <scope>NUCLEOTIDE SEQUENCE</scope>
    <source>
        <strain evidence="24">DSM 18626</strain>
    </source>
</reference>
<evidence type="ECO:0000256" key="17">
    <source>
        <dbReference type="ARBA" id="ARBA00070152"/>
    </source>
</evidence>
<evidence type="ECO:0000256" key="11">
    <source>
        <dbReference type="ARBA" id="ARBA00022989"/>
    </source>
</evidence>
<dbReference type="GO" id="GO:0005524">
    <property type="term" value="F:ATP binding"/>
    <property type="evidence" value="ECO:0007669"/>
    <property type="project" value="UniProtKB-KW"/>
</dbReference>
<evidence type="ECO:0000256" key="5">
    <source>
        <dbReference type="ARBA" id="ARBA00022553"/>
    </source>
</evidence>
<dbReference type="InterPro" id="IPR004358">
    <property type="entry name" value="Sig_transdc_His_kin-like_C"/>
</dbReference>
<dbReference type="CDD" id="cd16922">
    <property type="entry name" value="HATPase_EvgS-ArcB-TorS-like"/>
    <property type="match status" value="1"/>
</dbReference>
<keyword evidence="9" id="KW-0418">Kinase</keyword>
<gene>
    <name evidence="24" type="ORF">IWH25_16075</name>
</gene>
<dbReference type="SUPFAM" id="SSF47384">
    <property type="entry name" value="Homodimeric domain of signal transducing histidine kinase"/>
    <property type="match status" value="1"/>
</dbReference>
<comment type="subunit">
    <text evidence="15">At low DSF concentrations, interacts with RpfF.</text>
</comment>
<evidence type="ECO:0000256" key="19">
    <source>
        <dbReference type="PROSITE-ProRule" id="PRU00169"/>
    </source>
</evidence>
<keyword evidence="7" id="KW-0812">Transmembrane</keyword>
<evidence type="ECO:0000256" key="10">
    <source>
        <dbReference type="ARBA" id="ARBA00022840"/>
    </source>
</evidence>
<evidence type="ECO:0000256" key="8">
    <source>
        <dbReference type="ARBA" id="ARBA00022741"/>
    </source>
</evidence>
<dbReference type="Pfam" id="PF00072">
    <property type="entry name" value="Response_reg"/>
    <property type="match status" value="1"/>
</dbReference>
<dbReference type="InterPro" id="IPR001789">
    <property type="entry name" value="Sig_transdc_resp-reg_receiver"/>
</dbReference>
<dbReference type="EC" id="2.7.13.3" evidence="3"/>
<evidence type="ECO:0000256" key="1">
    <source>
        <dbReference type="ARBA" id="ARBA00000085"/>
    </source>
</evidence>
<feature type="domain" description="PAC" evidence="22">
    <location>
        <begin position="127"/>
        <end position="180"/>
    </location>
</feature>
<proteinExistence type="predicted"/>
<dbReference type="InterPro" id="IPR003594">
    <property type="entry name" value="HATPase_dom"/>
</dbReference>
<dbReference type="GO" id="GO:0000155">
    <property type="term" value="F:phosphorelay sensor kinase activity"/>
    <property type="evidence" value="ECO:0007669"/>
    <property type="project" value="InterPro"/>
</dbReference>
<dbReference type="SMART" id="SM00086">
    <property type="entry name" value="PAC"/>
    <property type="match status" value="1"/>
</dbReference>
<evidence type="ECO:0000256" key="13">
    <source>
        <dbReference type="ARBA" id="ARBA00023136"/>
    </source>
</evidence>
<keyword evidence="8" id="KW-0547">Nucleotide-binding</keyword>
<keyword evidence="4" id="KW-1003">Cell membrane</keyword>
<keyword evidence="11" id="KW-1133">Transmembrane helix</keyword>
<evidence type="ECO:0000256" key="12">
    <source>
        <dbReference type="ARBA" id="ARBA00023012"/>
    </source>
</evidence>
<dbReference type="GO" id="GO:0005886">
    <property type="term" value="C:plasma membrane"/>
    <property type="evidence" value="ECO:0007669"/>
    <property type="project" value="UniProtKB-SubCell"/>
</dbReference>
<protein>
    <recommendedName>
        <fullName evidence="16">Sensory/regulatory protein RpfC</fullName>
        <ecNumber evidence="3">2.7.13.3</ecNumber>
    </recommendedName>
    <alternativeName>
        <fullName evidence="17">Virulence sensor protein BvgS</fullName>
    </alternativeName>
</protein>
<dbReference type="SUPFAM" id="SSF55785">
    <property type="entry name" value="PYP-like sensor domain (PAS domain)"/>
    <property type="match status" value="1"/>
</dbReference>
<comment type="function">
    <text evidence="14">Member of the two-component regulatory system BvgS/BvgA. Phosphorylates BvgA via a four-step phosphorelay in response to environmental signals.</text>
</comment>
<feature type="modified residue" description="Phosphohistidine" evidence="18">
    <location>
        <position position="781"/>
    </location>
</feature>
<dbReference type="EMBL" id="CP064781">
    <property type="protein sequence ID" value="QRJ63245.1"/>
    <property type="molecule type" value="Genomic_DNA"/>
</dbReference>
<dbReference type="InterPro" id="IPR000014">
    <property type="entry name" value="PAS"/>
</dbReference>
<dbReference type="Pfam" id="PF02518">
    <property type="entry name" value="HATPase_c"/>
    <property type="match status" value="1"/>
</dbReference>
<dbReference type="InterPro" id="IPR003661">
    <property type="entry name" value="HisK_dim/P_dom"/>
</dbReference>
<dbReference type="Gene3D" id="3.40.50.2300">
    <property type="match status" value="2"/>
</dbReference>
<feature type="domain" description="Response regulatory" evidence="21">
    <location>
        <begin position="436"/>
        <end position="555"/>
    </location>
</feature>
<organism evidence="24 25">
    <name type="scientific">Azospira restricta</name>
    <dbReference type="NCBI Taxonomy" id="404405"/>
    <lineage>
        <taxon>Bacteria</taxon>
        <taxon>Pseudomonadati</taxon>
        <taxon>Pseudomonadota</taxon>
        <taxon>Betaproteobacteria</taxon>
        <taxon>Rhodocyclales</taxon>
        <taxon>Rhodocyclaceae</taxon>
        <taxon>Azospira</taxon>
    </lineage>
</organism>
<keyword evidence="5 19" id="KW-0597">Phosphoprotein</keyword>
<dbReference type="CDD" id="cd00088">
    <property type="entry name" value="HPT"/>
    <property type="match status" value="1"/>
</dbReference>
<dbReference type="SUPFAM" id="SSF55874">
    <property type="entry name" value="ATPase domain of HSP90 chaperone/DNA topoisomerase II/histidine kinase"/>
    <property type="match status" value="1"/>
</dbReference>
<dbReference type="InterPro" id="IPR011006">
    <property type="entry name" value="CheY-like_superfamily"/>
</dbReference>
<dbReference type="CDD" id="cd00130">
    <property type="entry name" value="PAS"/>
    <property type="match status" value="1"/>
</dbReference>
<dbReference type="Pfam" id="PF00512">
    <property type="entry name" value="HisKA"/>
    <property type="match status" value="1"/>
</dbReference>
<sequence>MIRSALLRFQIQEAFSAATPEIALDRLQQLVAADPSLDKLMQQIDAAYGRFGTLQQVSAEVGGVVVSEWDMKRGRIESGKAWKALLGYAAGDVPDTLTAWRALICPEDLARLMAEIGAHVRDGTPKFSAQCRGRLQDGSWRWLRVSGRVVARDGDGEPARLVVVQEDIDAERRLEDSLQAARDAAEAAGRARSAFLANMSHEIRTPMNGILGMTELALDTELDAEQRHYLATVRSSCEALLTIVNDILDFSKIEAGKLEVERVEFSLSEVVFEAVRSLAIGAQQKGLDVTVDIDPELPARIWGDPVRLRQVLTNLVGNAIKFTETGEIGVVLRQEQAAPERVTVRFSVRDTGIGIPPDKQQEIFLAFSQADVSTTRRFGGTGLGLAISARLVELMGGRLAVRSQTGQGSDFHFVVGFGVSQPAAARRLPAALSGQRMLLIGEPCATLRLLAADFTRWGMQPSPVATLAEARALADKWREAGFPFALVVCDAAVVLADGGAAVADWLANGGESFVVLVTVAGQREQLPQLKTLGLSTYVVKPVAADDMLDAVALAAGGDGGLQLDDFHIDSALHAAAVEGNGLNVLLVEDNPVNQELALRLLQRGGHRVTTAANGQEAVELFDTQSFDVILMDMQMPVMGGIEATEAIRARELRRSWVASGPDIRLTPIIAMTANVMAGDRERCLQAGMNDYLAKPIRQNELFDALSRVTGSEVAAQRAPAVAPAAGGSGAIDIAAATRDLGDVDLLREMARMLLAQWDADVAAIEKAVAVEDARLLSRAAHTLKGLLAMFHAEGARRAAQAVEQGAREVLQGSEAASWAAIRTAVSGLHGELARVKPELTSFAGV</sequence>
<dbReference type="InterPro" id="IPR001610">
    <property type="entry name" value="PAC"/>
</dbReference>
<dbReference type="PROSITE" id="PS50110">
    <property type="entry name" value="RESPONSE_REGULATORY"/>
    <property type="match status" value="2"/>
</dbReference>
<evidence type="ECO:0000256" key="16">
    <source>
        <dbReference type="ARBA" id="ARBA00068150"/>
    </source>
</evidence>
<dbReference type="KEGG" id="ares:IWH25_16075"/>
<dbReference type="PROSITE" id="PS50894">
    <property type="entry name" value="HPT"/>
    <property type="match status" value="1"/>
</dbReference>
<dbReference type="SUPFAM" id="SSF47226">
    <property type="entry name" value="Histidine-containing phosphotransfer domain, HPT domain"/>
    <property type="match status" value="1"/>
</dbReference>
<dbReference type="Gene3D" id="3.30.450.20">
    <property type="entry name" value="PAS domain"/>
    <property type="match status" value="1"/>
</dbReference>
<dbReference type="Proteomes" id="UP000663444">
    <property type="component" value="Chromosome"/>
</dbReference>
<dbReference type="CDD" id="cd00082">
    <property type="entry name" value="HisKA"/>
    <property type="match status" value="1"/>
</dbReference>
<comment type="catalytic activity">
    <reaction evidence="1">
        <text>ATP + protein L-histidine = ADP + protein N-phospho-L-histidine.</text>
        <dbReference type="EC" id="2.7.13.3"/>
    </reaction>
</comment>
<dbReference type="InterPro" id="IPR013655">
    <property type="entry name" value="PAS_fold_3"/>
</dbReference>
<dbReference type="InterPro" id="IPR000700">
    <property type="entry name" value="PAS-assoc_C"/>
</dbReference>
<dbReference type="PROSITE" id="PS50113">
    <property type="entry name" value="PAC"/>
    <property type="match status" value="1"/>
</dbReference>
<dbReference type="PRINTS" id="PR00344">
    <property type="entry name" value="BCTRLSENSOR"/>
</dbReference>
<feature type="modified residue" description="4-aspartylphosphate" evidence="19">
    <location>
        <position position="632"/>
    </location>
</feature>
<dbReference type="CDD" id="cd17546">
    <property type="entry name" value="REC_hyHK_CKI1_RcsC-like"/>
    <property type="match status" value="1"/>
</dbReference>
<evidence type="ECO:0000256" key="6">
    <source>
        <dbReference type="ARBA" id="ARBA00022679"/>
    </source>
</evidence>
<evidence type="ECO:0000313" key="24">
    <source>
        <dbReference type="EMBL" id="QRJ63245.1"/>
    </source>
</evidence>
<keyword evidence="6" id="KW-0808">Transferase</keyword>
<comment type="subcellular location">
    <subcellularLocation>
        <location evidence="2">Cell membrane</location>
        <topology evidence="2">Multi-pass membrane protein</topology>
    </subcellularLocation>
</comment>
<dbReference type="SMART" id="SM00388">
    <property type="entry name" value="HisKA"/>
    <property type="match status" value="1"/>
</dbReference>
<evidence type="ECO:0000256" key="7">
    <source>
        <dbReference type="ARBA" id="ARBA00022692"/>
    </source>
</evidence>
<dbReference type="PANTHER" id="PTHR45339">
    <property type="entry name" value="HYBRID SIGNAL TRANSDUCTION HISTIDINE KINASE J"/>
    <property type="match status" value="1"/>
</dbReference>
<name>A0A974PYC2_9RHOO</name>
<dbReference type="RefSeq" id="WP_203386774.1">
    <property type="nucleotide sequence ID" value="NZ_CP064781.1"/>
</dbReference>
<dbReference type="InterPro" id="IPR005467">
    <property type="entry name" value="His_kinase_dom"/>
</dbReference>
<dbReference type="FunFam" id="1.10.287.130:FF:000002">
    <property type="entry name" value="Two-component osmosensing histidine kinase"/>
    <property type="match status" value="1"/>
</dbReference>